<comment type="caution">
    <text evidence="2">The sequence shown here is derived from an EMBL/GenBank/DDBJ whole genome shotgun (WGS) entry which is preliminary data.</text>
</comment>
<proteinExistence type="predicted"/>
<reference evidence="2 3" key="1">
    <citation type="submission" date="2022-05" db="EMBL/GenBank/DDBJ databases">
        <authorList>
            <consortium name="Genoscope - CEA"/>
            <person name="William W."/>
        </authorList>
    </citation>
    <scope>NUCLEOTIDE SEQUENCE [LARGE SCALE GENOMIC DNA]</scope>
</reference>
<feature type="region of interest" description="Disordered" evidence="1">
    <location>
        <begin position="146"/>
        <end position="173"/>
    </location>
</feature>
<sequence>MSFAFFRGEDVFPKGQFRVPPYLRNYAKPAFRHPEDDNNTNTDCQQLSAVLDDTIKVRSIGKTDSLSSIRNPANNKLYVEQGNAKIKQTTTAATEKLEKPIGVSAEMNKNQLVDLHRSIQTRLTSTGLESVDLYPLAGMRCTGQRMSLAESQQNPSKRGSIQEEVSKENLTRDEQVVSNRATISSTANSSHAVSLNKLYSCLKKMKGRRNEIGKYEDLATISMNGREPGFSRSYFHRVLAANNSKHSQTRGEQEEIFLLLGGKSKPVRFQINPEGLNLLEKEWRVELKSRDSIFCNSDEEGLHLLQKFRARFRLGNQSTILDRKTPSLPIPWARHVVHKGRCQSPEEKDQLGEDESGRKLSIHVYLPNAGWDEQSVPGTPMLSRSR</sequence>
<dbReference type="EMBL" id="CALNXK010000008">
    <property type="protein sequence ID" value="CAH3040915.1"/>
    <property type="molecule type" value="Genomic_DNA"/>
</dbReference>
<evidence type="ECO:0000313" key="2">
    <source>
        <dbReference type="EMBL" id="CAH3040915.1"/>
    </source>
</evidence>
<dbReference type="Proteomes" id="UP001159405">
    <property type="component" value="Unassembled WGS sequence"/>
</dbReference>
<gene>
    <name evidence="2" type="ORF">PLOB_00045566</name>
</gene>
<accession>A0ABN8N692</accession>
<organism evidence="2 3">
    <name type="scientific">Porites lobata</name>
    <dbReference type="NCBI Taxonomy" id="104759"/>
    <lineage>
        <taxon>Eukaryota</taxon>
        <taxon>Metazoa</taxon>
        <taxon>Cnidaria</taxon>
        <taxon>Anthozoa</taxon>
        <taxon>Hexacorallia</taxon>
        <taxon>Scleractinia</taxon>
        <taxon>Fungiina</taxon>
        <taxon>Poritidae</taxon>
        <taxon>Porites</taxon>
    </lineage>
</organism>
<evidence type="ECO:0000313" key="3">
    <source>
        <dbReference type="Proteomes" id="UP001159405"/>
    </source>
</evidence>
<keyword evidence="3" id="KW-1185">Reference proteome</keyword>
<protein>
    <submittedName>
        <fullName evidence="2">Uncharacterized protein</fullName>
    </submittedName>
</protein>
<name>A0ABN8N692_9CNID</name>
<feature type="compositionally biased region" description="Polar residues" evidence="1">
    <location>
        <begin position="149"/>
        <end position="159"/>
    </location>
</feature>
<evidence type="ECO:0000256" key="1">
    <source>
        <dbReference type="SAM" id="MobiDB-lite"/>
    </source>
</evidence>
<feature type="compositionally biased region" description="Basic and acidic residues" evidence="1">
    <location>
        <begin position="160"/>
        <end position="173"/>
    </location>
</feature>